<evidence type="ECO:0000256" key="1">
    <source>
        <dbReference type="ARBA" id="ARBA00008791"/>
    </source>
</evidence>
<organism evidence="3 4">
    <name type="scientific">Candidatus Desulfatibia vada</name>
    <dbReference type="NCBI Taxonomy" id="2841696"/>
    <lineage>
        <taxon>Bacteria</taxon>
        <taxon>Pseudomonadati</taxon>
        <taxon>Thermodesulfobacteriota</taxon>
        <taxon>Desulfobacteria</taxon>
        <taxon>Desulfobacterales</taxon>
        <taxon>Desulfobacterales incertae sedis</taxon>
        <taxon>Candidatus Desulfatibia</taxon>
    </lineage>
</organism>
<dbReference type="SUPFAM" id="SSF52402">
    <property type="entry name" value="Adenine nucleotide alpha hydrolases-like"/>
    <property type="match status" value="1"/>
</dbReference>
<dbReference type="InterPro" id="IPR006016">
    <property type="entry name" value="UspA"/>
</dbReference>
<comment type="similarity">
    <text evidence="1">Belongs to the universal stress protein A family.</text>
</comment>
<dbReference type="PANTHER" id="PTHR46268:SF6">
    <property type="entry name" value="UNIVERSAL STRESS PROTEIN UP12"/>
    <property type="match status" value="1"/>
</dbReference>
<sequence>MRILVALDQHSYSNRAVREAAKLAMNTWADVTLLGICPKTAPKRQPSKTESAQVVLEHPITNALGNHRQEFLGYFQGKDSPYNTQKSKNEFVEVKRHVWEELFTDRGAIKDLKIRIRQGNPAKAILAESYEEGIDLVVIGCDKDKKCLWENAANVPQKIANDAPCSVLVVKEEATANKIVCCLDHDTVSQNSLEMINQMVTFHKAELEIIGLTEGARLKVDVEKKVDAILQYYTARQLMPLIQLVEPSAFESFVSREAQRSLMALWMGEKSILEKIFPPKKVGKLVRTSQSSVLILR</sequence>
<dbReference type="Gene3D" id="3.40.50.12370">
    <property type="match status" value="1"/>
</dbReference>
<feature type="domain" description="UspA" evidence="2">
    <location>
        <begin position="2"/>
        <end position="171"/>
    </location>
</feature>
<dbReference type="Pfam" id="PF00582">
    <property type="entry name" value="Usp"/>
    <property type="match status" value="1"/>
</dbReference>
<proteinExistence type="inferred from homology"/>
<reference evidence="3 4" key="1">
    <citation type="submission" date="2020-08" db="EMBL/GenBank/DDBJ databases">
        <title>Bridging the membrane lipid divide: bacteria of the FCB group superphylum have the potential to synthesize archaeal ether lipids.</title>
        <authorList>
            <person name="Villanueva L."/>
            <person name="Von Meijenfeldt F.A.B."/>
            <person name="Westbye A.B."/>
            <person name="Yadav S."/>
            <person name="Hopmans E.C."/>
            <person name="Dutilh B.E."/>
            <person name="Sinninghe Damste J.S."/>
        </authorList>
    </citation>
    <scope>NUCLEOTIDE SEQUENCE [LARGE SCALE GENOMIC DNA]</scope>
    <source>
        <strain evidence="3">NIOZ-UU17</strain>
    </source>
</reference>
<accession>A0A8J6NW40</accession>
<dbReference type="PANTHER" id="PTHR46268">
    <property type="entry name" value="STRESS RESPONSE PROTEIN NHAX"/>
    <property type="match status" value="1"/>
</dbReference>
<protein>
    <submittedName>
        <fullName evidence="3">Universal stress protein</fullName>
    </submittedName>
</protein>
<dbReference type="EMBL" id="JACNIG010000093">
    <property type="protein sequence ID" value="MBC8430899.1"/>
    <property type="molecule type" value="Genomic_DNA"/>
</dbReference>
<evidence type="ECO:0000313" key="3">
    <source>
        <dbReference type="EMBL" id="MBC8430899.1"/>
    </source>
</evidence>
<evidence type="ECO:0000313" key="4">
    <source>
        <dbReference type="Proteomes" id="UP000605201"/>
    </source>
</evidence>
<comment type="caution">
    <text evidence="3">The sequence shown here is derived from an EMBL/GenBank/DDBJ whole genome shotgun (WGS) entry which is preliminary data.</text>
</comment>
<gene>
    <name evidence="3" type="ORF">H8D96_03170</name>
</gene>
<dbReference type="AlphaFoldDB" id="A0A8J6NW40"/>
<name>A0A8J6NW40_9BACT</name>
<dbReference type="Proteomes" id="UP000605201">
    <property type="component" value="Unassembled WGS sequence"/>
</dbReference>
<dbReference type="CDD" id="cd00293">
    <property type="entry name" value="USP-like"/>
    <property type="match status" value="1"/>
</dbReference>
<evidence type="ECO:0000259" key="2">
    <source>
        <dbReference type="Pfam" id="PF00582"/>
    </source>
</evidence>